<name>A0A0F9RB21_9ZZZZ</name>
<organism evidence="1">
    <name type="scientific">marine sediment metagenome</name>
    <dbReference type="NCBI Taxonomy" id="412755"/>
    <lineage>
        <taxon>unclassified sequences</taxon>
        <taxon>metagenomes</taxon>
        <taxon>ecological metagenomes</taxon>
    </lineage>
</organism>
<evidence type="ECO:0000313" key="1">
    <source>
        <dbReference type="EMBL" id="KKN46572.1"/>
    </source>
</evidence>
<accession>A0A0F9RB21</accession>
<protein>
    <submittedName>
        <fullName evidence="1">Uncharacterized protein</fullName>
    </submittedName>
</protein>
<dbReference type="AlphaFoldDB" id="A0A0F9RB21"/>
<proteinExistence type="predicted"/>
<comment type="caution">
    <text evidence="1">The sequence shown here is derived from an EMBL/GenBank/DDBJ whole genome shotgun (WGS) entry which is preliminary data.</text>
</comment>
<sequence length="63" mass="7097">MATECIAMKIGKDPGYEVREDGKMIGRVYKNPTGKWVAVDYKPYKRRSDAIAFLLGRSGDVPF</sequence>
<dbReference type="EMBL" id="LAZR01001323">
    <property type="protein sequence ID" value="KKN46572.1"/>
    <property type="molecule type" value="Genomic_DNA"/>
</dbReference>
<reference evidence="1" key="1">
    <citation type="journal article" date="2015" name="Nature">
        <title>Complex archaea that bridge the gap between prokaryotes and eukaryotes.</title>
        <authorList>
            <person name="Spang A."/>
            <person name="Saw J.H."/>
            <person name="Jorgensen S.L."/>
            <person name="Zaremba-Niedzwiedzka K."/>
            <person name="Martijn J."/>
            <person name="Lind A.E."/>
            <person name="van Eijk R."/>
            <person name="Schleper C."/>
            <person name="Guy L."/>
            <person name="Ettema T.J."/>
        </authorList>
    </citation>
    <scope>NUCLEOTIDE SEQUENCE</scope>
</reference>
<gene>
    <name evidence="1" type="ORF">LCGC14_0671680</name>
</gene>